<reference evidence="16" key="1">
    <citation type="submission" date="2016-01" db="EMBL/GenBank/DDBJ databases">
        <title>Reference transcriptome for the parasite Schistocephalus solidus: insights into the molecular evolution of parasitism.</title>
        <authorList>
            <person name="Hebert F.O."/>
            <person name="Grambauer S."/>
            <person name="Barber I."/>
            <person name="Landry C.R."/>
            <person name="Aubin-Horth N."/>
        </authorList>
    </citation>
    <scope>NUCLEOTIDE SEQUENCE</scope>
</reference>
<dbReference type="InterPro" id="IPR022581">
    <property type="entry name" value="Spt5_N"/>
</dbReference>
<dbReference type="InterPro" id="IPR041973">
    <property type="entry name" value="KOW_Spt5_1"/>
</dbReference>
<dbReference type="FunFam" id="2.30.30.30:FF:000013">
    <property type="entry name" value="Transcription elongation factor SPT5"/>
    <property type="match status" value="1"/>
</dbReference>
<organism evidence="16">
    <name type="scientific">Schistocephalus solidus</name>
    <name type="common">Tapeworm</name>
    <dbReference type="NCBI Taxonomy" id="70667"/>
    <lineage>
        <taxon>Eukaryota</taxon>
        <taxon>Metazoa</taxon>
        <taxon>Spiralia</taxon>
        <taxon>Lophotrochozoa</taxon>
        <taxon>Platyhelminthes</taxon>
        <taxon>Cestoda</taxon>
        <taxon>Eucestoda</taxon>
        <taxon>Diphyllobothriidea</taxon>
        <taxon>Diphyllobothriidae</taxon>
        <taxon>Schistocephalus</taxon>
    </lineage>
</organism>
<protein>
    <recommendedName>
        <fullName evidence="3">Transcription elongation factor SPT5</fullName>
    </recommendedName>
    <alternativeName>
        <fullName evidence="12">DRB sensitivity-inducing factor large subunit</fullName>
    </alternativeName>
    <alternativeName>
        <fullName evidence="4">Transcription elongation factor spt5</fullName>
    </alternativeName>
</protein>
<dbReference type="GO" id="GO:0032784">
    <property type="term" value="P:regulation of DNA-templated transcription elongation"/>
    <property type="evidence" value="ECO:0007669"/>
    <property type="project" value="InterPro"/>
</dbReference>
<dbReference type="GO" id="GO:0003729">
    <property type="term" value="F:mRNA binding"/>
    <property type="evidence" value="ECO:0007669"/>
    <property type="project" value="TreeGrafter"/>
</dbReference>
<dbReference type="Pfam" id="PF23042">
    <property type="entry name" value="KOW1_SPT5"/>
    <property type="match status" value="1"/>
</dbReference>
<accession>A0A0V0JBN1</accession>
<evidence type="ECO:0000256" key="4">
    <source>
        <dbReference type="ARBA" id="ARBA00021370"/>
    </source>
</evidence>
<dbReference type="InterPro" id="IPR014722">
    <property type="entry name" value="Rib_uL2_dom2"/>
</dbReference>
<dbReference type="AlphaFoldDB" id="A0A0V0JBN1"/>
<feature type="compositionally biased region" description="Polar residues" evidence="13">
    <location>
        <begin position="891"/>
        <end position="901"/>
    </location>
</feature>
<dbReference type="FunFam" id="3.30.70.940:FF:000005">
    <property type="entry name" value="Transcription elongation factor SPT5"/>
    <property type="match status" value="1"/>
</dbReference>
<dbReference type="PIRSF" id="PIRSF036945">
    <property type="entry name" value="Spt5"/>
    <property type="match status" value="1"/>
</dbReference>
<comment type="subcellular location">
    <subcellularLocation>
        <location evidence="1">Nucleus</location>
    </subcellularLocation>
</comment>
<dbReference type="PANTHER" id="PTHR11125">
    <property type="entry name" value="SUPPRESSOR OF TY 5"/>
    <property type="match status" value="1"/>
</dbReference>
<keyword evidence="7" id="KW-0677">Repeat</keyword>
<keyword evidence="8" id="KW-0805">Transcription regulation</keyword>
<dbReference type="CDD" id="cd06081">
    <property type="entry name" value="KOW_Spt5_1"/>
    <property type="match status" value="1"/>
</dbReference>
<dbReference type="InterPro" id="IPR036735">
    <property type="entry name" value="NGN_dom_sf"/>
</dbReference>
<dbReference type="InterPro" id="IPR017071">
    <property type="entry name" value="TF_Spt5_eukaryote"/>
</dbReference>
<evidence type="ECO:0000256" key="1">
    <source>
        <dbReference type="ARBA" id="ARBA00004123"/>
    </source>
</evidence>
<dbReference type="SUPFAM" id="SSF50104">
    <property type="entry name" value="Translation proteins SH3-like domain"/>
    <property type="match status" value="1"/>
</dbReference>
<keyword evidence="9" id="KW-0010">Activator</keyword>
<dbReference type="InterPro" id="IPR041977">
    <property type="entry name" value="KOW_Spt5_4"/>
</dbReference>
<feature type="region of interest" description="Disordered" evidence="13">
    <location>
        <begin position="360"/>
        <end position="382"/>
    </location>
</feature>
<evidence type="ECO:0000256" key="8">
    <source>
        <dbReference type="ARBA" id="ARBA00023015"/>
    </source>
</evidence>
<evidence type="ECO:0000259" key="14">
    <source>
        <dbReference type="SMART" id="SM00738"/>
    </source>
</evidence>
<dbReference type="GO" id="GO:0006368">
    <property type="term" value="P:transcription elongation by RNA polymerase II"/>
    <property type="evidence" value="ECO:0007669"/>
    <property type="project" value="TreeGrafter"/>
</dbReference>
<dbReference type="InterPro" id="IPR005100">
    <property type="entry name" value="NGN-domain"/>
</dbReference>
<sequence length="901" mass="100306">MYLCATVQQCAEATDKAVKNRSRSSSGSIRWRLHNDRDKWRRKRKKRRGKLLGALVKVMESDQEDVIRRKRRKSAEEESELSESENEEDDDEEEEDSDEGGMSQSRHRNHKNRRDFSAVKDLFHEEAEVDEEEEEEEEYDDEGALFGPEEDEALESAPSARELDARIRMKELAEQDEEQLERYFQERYESQTYQDRFGGGEGMTDNIVQQERLPGIKDANLWVVRCQMGEEKSTVLALMRKFIAYQLSDTPLQIKSAFAKEGLKGYIYIEAFKQTHVKQAIEGIGALSRSRFQQTLVPIKEMTDVMRVVKETAQLKPGQWVRIKSGLYRDDLAKVEYVEDAQNLVHLKLVPRIDYDRRRGQLREDSNDTEANKKARWKRPPPALFDPNKVADRITTEGSYVIFEGNHYDSSGFLRKDFRINAVIADGIRPTLTELERFSQVPDGTELAAVAAAVATKSTAGATIGPNGEVITASHCFAPGDVVEVCDGDLKNLRGKVVSVEIDDRIIVQPNHSDLHEPIPFSAIELRKFFSQGDHVKVLRGPSANETGLVIHFEPNLAVVLSDLSMTELKVAPKDLRLWQERATPVDTTGHVQLMDLVQVDPQTVGVVTRVDREFISVLTCLGKVVTVKSNTALRRMNIGGPRRAPPQALDRNGNIIQVKDSVRFLEKPYVGMGGDVKYLYRSWAFVYCRTHLENSGIIVVKARQLAQVGGSTQSGATAPGSVALPGGRPPVQALNGTNRGGSAGNRRGGDRVERSMVGKTARIVAGTLKGLTGIICDATANEVLLELHSQFKKVHVLRKNVALLDGSGQLIGGPLGAVTPRATSVREARTPLHGSQTPHAPNMTPRVDSTPLPYAFNPNLATPAHYMGDDVLSTPGYQPWQTPDLHRIPGSSSHSLGDND</sequence>
<evidence type="ECO:0000256" key="2">
    <source>
        <dbReference type="ARBA" id="ARBA00006956"/>
    </source>
</evidence>
<feature type="domain" description="KOW" evidence="15">
    <location>
        <begin position="476"/>
        <end position="503"/>
    </location>
</feature>
<keyword evidence="6" id="KW-0597">Phosphoprotein</keyword>
<feature type="domain" description="KOW" evidence="15">
    <location>
        <begin position="755"/>
        <end position="782"/>
    </location>
</feature>
<evidence type="ECO:0000256" key="12">
    <source>
        <dbReference type="ARBA" id="ARBA00029645"/>
    </source>
</evidence>
<evidence type="ECO:0000256" key="9">
    <source>
        <dbReference type="ARBA" id="ARBA00023159"/>
    </source>
</evidence>
<evidence type="ECO:0000256" key="3">
    <source>
        <dbReference type="ARBA" id="ARBA00020181"/>
    </source>
</evidence>
<keyword evidence="10" id="KW-0804">Transcription</keyword>
<feature type="domain" description="KOW" evidence="15">
    <location>
        <begin position="529"/>
        <end position="556"/>
    </location>
</feature>
<dbReference type="Pfam" id="PF23291">
    <property type="entry name" value="KOW4_SPT5"/>
    <property type="match status" value="1"/>
</dbReference>
<dbReference type="InterPro" id="IPR008991">
    <property type="entry name" value="Translation_prot_SH3-like_sf"/>
</dbReference>
<dbReference type="Pfam" id="PF11942">
    <property type="entry name" value="Spt5_N"/>
    <property type="match status" value="1"/>
</dbReference>
<dbReference type="EMBL" id="GEEE01000922">
    <property type="protein sequence ID" value="JAP62303.1"/>
    <property type="molecule type" value="Transcribed_RNA"/>
</dbReference>
<dbReference type="InterPro" id="IPR006645">
    <property type="entry name" value="NGN-like_dom"/>
</dbReference>
<evidence type="ECO:0000256" key="7">
    <source>
        <dbReference type="ARBA" id="ARBA00022737"/>
    </source>
</evidence>
<dbReference type="Gene3D" id="2.30.30.30">
    <property type="match status" value="3"/>
</dbReference>
<dbReference type="Pfam" id="PF23284">
    <property type="entry name" value="KOW2_Spt5"/>
    <property type="match status" value="1"/>
</dbReference>
<dbReference type="InterPro" id="IPR039659">
    <property type="entry name" value="SPT5"/>
</dbReference>
<gene>
    <name evidence="16" type="ORF">TR113766</name>
</gene>
<dbReference type="GO" id="GO:0032044">
    <property type="term" value="C:DSIF complex"/>
    <property type="evidence" value="ECO:0007669"/>
    <property type="project" value="TreeGrafter"/>
</dbReference>
<feature type="compositionally biased region" description="Basic and acidic residues" evidence="13">
    <location>
        <begin position="360"/>
        <end position="373"/>
    </location>
</feature>
<dbReference type="InterPro" id="IPR041978">
    <property type="entry name" value="KOW_Spt5_5"/>
</dbReference>
<evidence type="ECO:0000256" key="11">
    <source>
        <dbReference type="ARBA" id="ARBA00023242"/>
    </source>
</evidence>
<evidence type="ECO:0000259" key="15">
    <source>
        <dbReference type="SMART" id="SM00739"/>
    </source>
</evidence>
<feature type="region of interest" description="Disordered" evidence="13">
    <location>
        <begin position="876"/>
        <end position="901"/>
    </location>
</feature>
<keyword evidence="11" id="KW-0539">Nucleus</keyword>
<dbReference type="Pfam" id="PF23037">
    <property type="entry name" value="KOWx_SPT5"/>
    <property type="match status" value="1"/>
</dbReference>
<feature type="region of interest" description="Disordered" evidence="13">
    <location>
        <begin position="126"/>
        <end position="160"/>
    </location>
</feature>
<evidence type="ECO:0000313" key="16">
    <source>
        <dbReference type="EMBL" id="JAP62303.1"/>
    </source>
</evidence>
<dbReference type="SMART" id="SM00738">
    <property type="entry name" value="NGN"/>
    <property type="match status" value="1"/>
</dbReference>
<dbReference type="Pfam" id="PF03439">
    <property type="entry name" value="Spt5-NGN"/>
    <property type="match status" value="1"/>
</dbReference>
<dbReference type="SMART" id="SM00739">
    <property type="entry name" value="KOW"/>
    <property type="match status" value="5"/>
</dbReference>
<dbReference type="InterPro" id="IPR041975">
    <property type="entry name" value="KOW_Spt5_2"/>
</dbReference>
<feature type="domain" description="KOW" evidence="15">
    <location>
        <begin position="656"/>
        <end position="683"/>
    </location>
</feature>
<dbReference type="CDD" id="cd06082">
    <property type="entry name" value="KOW_Spt5_2"/>
    <property type="match status" value="1"/>
</dbReference>
<dbReference type="Pfam" id="PF23290">
    <property type="entry name" value="KOW5_SPT5"/>
    <property type="match status" value="1"/>
</dbReference>
<evidence type="ECO:0000256" key="6">
    <source>
        <dbReference type="ARBA" id="ARBA00022553"/>
    </source>
</evidence>
<evidence type="ECO:0000256" key="5">
    <source>
        <dbReference type="ARBA" id="ARBA00022491"/>
    </source>
</evidence>
<dbReference type="GO" id="GO:0006357">
    <property type="term" value="P:regulation of transcription by RNA polymerase II"/>
    <property type="evidence" value="ECO:0007669"/>
    <property type="project" value="InterPro"/>
</dbReference>
<feature type="compositionally biased region" description="Acidic residues" evidence="13">
    <location>
        <begin position="127"/>
        <end position="154"/>
    </location>
</feature>
<comment type="similarity">
    <text evidence="2">Belongs to the SPT5 family.</text>
</comment>
<feature type="region of interest" description="Disordered" evidence="13">
    <location>
        <begin position="712"/>
        <end position="755"/>
    </location>
</feature>
<evidence type="ECO:0000256" key="13">
    <source>
        <dbReference type="SAM" id="MobiDB-lite"/>
    </source>
</evidence>
<dbReference type="Gene3D" id="3.30.70.940">
    <property type="entry name" value="NusG, N-terminal domain"/>
    <property type="match status" value="1"/>
</dbReference>
<feature type="region of interest" description="Disordered" evidence="13">
    <location>
        <begin position="51"/>
        <end position="113"/>
    </location>
</feature>
<dbReference type="CDD" id="cd06084">
    <property type="entry name" value="KOW_Spt5_4"/>
    <property type="match status" value="1"/>
</dbReference>
<keyword evidence="5" id="KW-0678">Repressor</keyword>
<dbReference type="CDD" id="cd09888">
    <property type="entry name" value="NGN_Euk"/>
    <property type="match status" value="1"/>
</dbReference>
<dbReference type="InterPro" id="IPR057936">
    <property type="entry name" value="KOWx_Spt5"/>
</dbReference>
<dbReference type="InterPro" id="IPR005824">
    <property type="entry name" value="KOW"/>
</dbReference>
<feature type="compositionally biased region" description="Acidic residues" evidence="13">
    <location>
        <begin position="77"/>
        <end position="99"/>
    </location>
</feature>
<dbReference type="PANTHER" id="PTHR11125:SF7">
    <property type="entry name" value="TRANSCRIPTION ELONGATION FACTOR SPT5"/>
    <property type="match status" value="1"/>
</dbReference>
<feature type="domain" description="NusG-like N-terminal" evidence="14">
    <location>
        <begin position="218"/>
        <end position="309"/>
    </location>
</feature>
<feature type="domain" description="KOW" evidence="15">
    <location>
        <begin position="314"/>
        <end position="341"/>
    </location>
</feature>
<evidence type="ECO:0000256" key="10">
    <source>
        <dbReference type="ARBA" id="ARBA00023163"/>
    </source>
</evidence>
<dbReference type="InterPro" id="IPR039385">
    <property type="entry name" value="NGN_Euk"/>
</dbReference>
<name>A0A0V0JBN1_SCHSO</name>
<dbReference type="InterPro" id="IPR041976">
    <property type="entry name" value="KOW_Spt5_3"/>
</dbReference>
<proteinExistence type="inferred from homology"/>
<dbReference type="CDD" id="cd06083">
    <property type="entry name" value="KOW_Spt5_3"/>
    <property type="match status" value="1"/>
</dbReference>